<dbReference type="AlphaFoldDB" id="A0A1E7QLC4"/>
<name>A0A1E7QLC4_WOLPI</name>
<accession>A0A1E7QLC4</accession>
<protein>
    <submittedName>
        <fullName evidence="1">Uncharacterized protein</fullName>
    </submittedName>
</protein>
<gene>
    <name evidence="1" type="ORF">BIY23_00830</name>
</gene>
<sequence length="261" mass="30801">MKTKLTLALLIFIYTDVYCDCDNIIESMMHCKKYTCIRQLGDGTYIHYKILGLNNKNLCIYMEKYGDDEMVCYYSQDEMRMEKKYFESISEQEFNAIENLRANKCFFTYLNYINQDNVIKEAMGNDIDLLSQFNGIKSIFFDENSVNRLVNEVEKFNTRYSTAINEPVVGNFNAKTVRLDSIIYFFVGTWKIWVNGKLFTDTKDLKIQMVTEDCVIFIWNIDHKMIKKPINDSQNITIDDNSIKFTLYPKQEFDLESLSIK</sequence>
<evidence type="ECO:0000313" key="2">
    <source>
        <dbReference type="Proteomes" id="UP000175679"/>
    </source>
</evidence>
<organism evidence="1 2">
    <name type="scientific">Wolbachia pipientis</name>
    <dbReference type="NCBI Taxonomy" id="955"/>
    <lineage>
        <taxon>Bacteria</taxon>
        <taxon>Pseudomonadati</taxon>
        <taxon>Pseudomonadota</taxon>
        <taxon>Alphaproteobacteria</taxon>
        <taxon>Rickettsiales</taxon>
        <taxon>Anaplasmataceae</taxon>
        <taxon>Wolbachieae</taxon>
        <taxon>Wolbachia</taxon>
    </lineage>
</organism>
<evidence type="ECO:0000313" key="1">
    <source>
        <dbReference type="EMBL" id="OEY87019.1"/>
    </source>
</evidence>
<proteinExistence type="predicted"/>
<dbReference type="EMBL" id="MJMG01000001">
    <property type="protein sequence ID" value="OEY87019.1"/>
    <property type="molecule type" value="Genomic_DNA"/>
</dbReference>
<dbReference type="Proteomes" id="UP000175679">
    <property type="component" value="Unassembled WGS sequence"/>
</dbReference>
<dbReference type="RefSeq" id="WP_070064669.1">
    <property type="nucleotide sequence ID" value="NZ_MJMG01000001.1"/>
</dbReference>
<comment type="caution">
    <text evidence="1">The sequence shown here is derived from an EMBL/GenBank/DDBJ whole genome shotgun (WGS) entry which is preliminary data.</text>
</comment>
<keyword evidence="2" id="KW-1185">Reference proteome</keyword>
<reference evidence="1 2" key="1">
    <citation type="submission" date="2016-09" db="EMBL/GenBank/DDBJ databases">
        <title>Genomic evidence for plant-parasitic nematodes as the earliest Wolbachia hosts.</title>
        <authorList>
            <person name="Brown A.M."/>
            <person name="Wasala S.K."/>
            <person name="Howe D.K."/>
            <person name="Peetz A.B."/>
            <person name="Zasada I.A."/>
            <person name="Denver D.R."/>
        </authorList>
    </citation>
    <scope>NUCLEOTIDE SEQUENCE [LARGE SCALE GENOMIC DNA]</scope>
    <source>
        <strain evidence="2">wPpe</strain>
    </source>
</reference>
<dbReference type="OrthoDB" id="7163845at2"/>